<proteinExistence type="predicted"/>
<name>A0A5C6DAT7_9BACT</name>
<evidence type="ECO:0000256" key="1">
    <source>
        <dbReference type="SAM" id="SignalP"/>
    </source>
</evidence>
<evidence type="ECO:0000313" key="3">
    <source>
        <dbReference type="Proteomes" id="UP000319143"/>
    </source>
</evidence>
<comment type="caution">
    <text evidence="2">The sequence shown here is derived from an EMBL/GenBank/DDBJ whole genome shotgun (WGS) entry which is preliminary data.</text>
</comment>
<dbReference type="OrthoDB" id="266733at2"/>
<dbReference type="AlphaFoldDB" id="A0A5C6DAT7"/>
<organism evidence="2 3">
    <name type="scientific">Novipirellula artificiosorum</name>
    <dbReference type="NCBI Taxonomy" id="2528016"/>
    <lineage>
        <taxon>Bacteria</taxon>
        <taxon>Pseudomonadati</taxon>
        <taxon>Planctomycetota</taxon>
        <taxon>Planctomycetia</taxon>
        <taxon>Pirellulales</taxon>
        <taxon>Pirellulaceae</taxon>
        <taxon>Novipirellula</taxon>
    </lineage>
</organism>
<feature type="chain" id="PRO_5022677326" evidence="1">
    <location>
        <begin position="20"/>
        <end position="191"/>
    </location>
</feature>
<dbReference type="EMBL" id="SJPV01000010">
    <property type="protein sequence ID" value="TWU33265.1"/>
    <property type="molecule type" value="Genomic_DNA"/>
</dbReference>
<evidence type="ECO:0000313" key="2">
    <source>
        <dbReference type="EMBL" id="TWU33265.1"/>
    </source>
</evidence>
<feature type="signal peptide" evidence="1">
    <location>
        <begin position="1"/>
        <end position="19"/>
    </location>
</feature>
<accession>A0A5C6DAT7</accession>
<reference evidence="2 3" key="1">
    <citation type="submission" date="2019-02" db="EMBL/GenBank/DDBJ databases">
        <title>Deep-cultivation of Planctomycetes and their phenomic and genomic characterization uncovers novel biology.</title>
        <authorList>
            <person name="Wiegand S."/>
            <person name="Jogler M."/>
            <person name="Boedeker C."/>
            <person name="Pinto D."/>
            <person name="Vollmers J."/>
            <person name="Rivas-Marin E."/>
            <person name="Kohn T."/>
            <person name="Peeters S.H."/>
            <person name="Heuer A."/>
            <person name="Rast P."/>
            <person name="Oberbeckmann S."/>
            <person name="Bunk B."/>
            <person name="Jeske O."/>
            <person name="Meyerdierks A."/>
            <person name="Storesund J.E."/>
            <person name="Kallscheuer N."/>
            <person name="Luecker S."/>
            <person name="Lage O.M."/>
            <person name="Pohl T."/>
            <person name="Merkel B.J."/>
            <person name="Hornburger P."/>
            <person name="Mueller R.-W."/>
            <person name="Bruemmer F."/>
            <person name="Labrenz M."/>
            <person name="Spormann A.M."/>
            <person name="Op Den Camp H."/>
            <person name="Overmann J."/>
            <person name="Amann R."/>
            <person name="Jetten M.S.M."/>
            <person name="Mascher T."/>
            <person name="Medema M.H."/>
            <person name="Devos D.P."/>
            <person name="Kaster A.-K."/>
            <person name="Ovreas L."/>
            <person name="Rohde M."/>
            <person name="Galperin M.Y."/>
            <person name="Jogler C."/>
        </authorList>
    </citation>
    <scope>NUCLEOTIDE SEQUENCE [LARGE SCALE GENOMIC DNA]</scope>
    <source>
        <strain evidence="2 3">Poly41</strain>
    </source>
</reference>
<keyword evidence="1" id="KW-0732">Signal</keyword>
<dbReference type="Proteomes" id="UP000319143">
    <property type="component" value="Unassembled WGS sequence"/>
</dbReference>
<keyword evidence="3" id="KW-1185">Reference proteome</keyword>
<sequence precursor="true">MMRPSFVCLLVFNMVAAIATELPAQAPTPESSARERFNQVFVKVIVPITPHTPKQDGPVVESWVAEQLKQLGESEYFAVTDWVPVCDGLLADDIVDNCVPLNGKLPYCPVGGDIPERENGRLLVSVGGFTPVGGEANIRLPDEPGSRAVGPVRLLVGKEGKRIKIEEGLPYVAVIIAPPPQERVASRGDTK</sequence>
<dbReference type="RefSeq" id="WP_146529560.1">
    <property type="nucleotide sequence ID" value="NZ_SJPV01000010.1"/>
</dbReference>
<gene>
    <name evidence="2" type="ORF">Poly41_50170</name>
</gene>
<protein>
    <submittedName>
        <fullName evidence="2">Uncharacterized protein</fullName>
    </submittedName>
</protein>